<keyword evidence="2" id="KW-1185">Reference proteome</keyword>
<proteinExistence type="predicted"/>
<dbReference type="KEGG" id="sals:SLNWT_0530"/>
<sequence>MSGSREIRAVAEADGLLRSGPLSAERARHYADNGAAYARGAEQFVAFPSYDPVLDSQDLYVPAHEFTVMGGELAEDLLAAGEADRVLLRVEAQAGAVPEKPFRRLVRYVARTEGPPGTAPPRGIRLVRAEARSVPFVKSMMRRAMLDGYHGAVRDPRAVDAYLEETVRFTGPQALHGLVAEAAGREIGHITWTDPIPDEVTGALFHDLIDVHVLPEFEERAMTAALTHAMFDRIAGSTAGVRGNVIEDEEGKADRLHDGLLRAGWAPLFALWVTSS</sequence>
<gene>
    <name evidence="1" type="ORF">SLNWT_0530</name>
</gene>
<evidence type="ECO:0000313" key="2">
    <source>
        <dbReference type="Proteomes" id="UP000031523"/>
    </source>
</evidence>
<organism evidence="1 2">
    <name type="scientific">Streptomyces albus (strain ATCC 21838 / DSM 41398 / FERM P-419 / JCM 4703 / NBRC 107858)</name>
    <dbReference type="NCBI Taxonomy" id="1081613"/>
    <lineage>
        <taxon>Bacteria</taxon>
        <taxon>Bacillati</taxon>
        <taxon>Actinomycetota</taxon>
        <taxon>Actinomycetes</taxon>
        <taxon>Kitasatosporales</taxon>
        <taxon>Streptomycetaceae</taxon>
        <taxon>Streptomyces</taxon>
    </lineage>
</organism>
<protein>
    <recommendedName>
        <fullName evidence="3">N-acetyltransferase</fullName>
    </recommendedName>
</protein>
<dbReference type="Proteomes" id="UP000031523">
    <property type="component" value="Chromosome"/>
</dbReference>
<accession>A0A0B5EQ56</accession>
<evidence type="ECO:0000313" key="1">
    <source>
        <dbReference type="EMBL" id="AJE80906.1"/>
    </source>
</evidence>
<reference evidence="1 2" key="1">
    <citation type="submission" date="2015-01" db="EMBL/GenBank/DDBJ databases">
        <title>Enhanced salinomycin production by adjusting the supply of polyketide extender units in Streptomyce albus DSM 41398.</title>
        <authorList>
            <person name="Lu C."/>
        </authorList>
    </citation>
    <scope>NUCLEOTIDE SEQUENCE [LARGE SCALE GENOMIC DNA]</scope>
    <source>
        <strain evidence="2">ATCC 21838 / DSM 41398 / FERM P-419 / JCM 4703 / NBRC 107858</strain>
    </source>
</reference>
<name>A0A0B5EQ56_STRA4</name>
<evidence type="ECO:0008006" key="3">
    <source>
        <dbReference type="Google" id="ProtNLM"/>
    </source>
</evidence>
<dbReference type="EMBL" id="CP010519">
    <property type="protein sequence ID" value="AJE80906.1"/>
    <property type="molecule type" value="Genomic_DNA"/>
</dbReference>
<dbReference type="AlphaFoldDB" id="A0A0B5EQ56"/>